<dbReference type="Proteomes" id="UP000473699">
    <property type="component" value="Unassembled WGS sequence"/>
</dbReference>
<dbReference type="InterPro" id="IPR027417">
    <property type="entry name" value="P-loop_NTPase"/>
</dbReference>
<reference evidence="1 2" key="1">
    <citation type="submission" date="2019-08" db="EMBL/GenBank/DDBJ databases">
        <title>In-depth cultivation of the pig gut microbiome towards novel bacterial diversity and tailored functional studies.</title>
        <authorList>
            <person name="Wylensek D."/>
            <person name="Hitch T.C.A."/>
            <person name="Clavel T."/>
        </authorList>
    </citation>
    <scope>NUCLEOTIDE SEQUENCE [LARGE SCALE GENOMIC DNA]</scope>
    <source>
        <strain evidence="1 2">SM-530-WT-4B</strain>
    </source>
</reference>
<evidence type="ECO:0008006" key="3">
    <source>
        <dbReference type="Google" id="ProtNLM"/>
    </source>
</evidence>
<accession>A0A6L5YE56</accession>
<evidence type="ECO:0000313" key="1">
    <source>
        <dbReference type="EMBL" id="MST56415.1"/>
    </source>
</evidence>
<proteinExistence type="predicted"/>
<dbReference type="EMBL" id="VUNH01000011">
    <property type="protein sequence ID" value="MST56415.1"/>
    <property type="molecule type" value="Genomic_DNA"/>
</dbReference>
<organism evidence="1 2">
    <name type="scientific">Pyramidobacter porci</name>
    <dbReference type="NCBI Taxonomy" id="2605789"/>
    <lineage>
        <taxon>Bacteria</taxon>
        <taxon>Thermotogati</taxon>
        <taxon>Synergistota</taxon>
        <taxon>Synergistia</taxon>
        <taxon>Synergistales</taxon>
        <taxon>Dethiosulfovibrionaceae</taxon>
        <taxon>Pyramidobacter</taxon>
    </lineage>
</organism>
<protein>
    <recommendedName>
        <fullName evidence="3">Asp23/Gls24 family envelope stress response protein</fullName>
    </recommendedName>
</protein>
<name>A0A6L5YE56_9BACT</name>
<sequence length="281" mass="31332">MKTKTVSDLLPGKYEVLAFYGPAGTGKSMRSQMVASKRSVDIIIDDGLLISRGRILAGKSAKTEPNMVRAIRRAMFHFPEHRDEVRRCLARHPGSRIMILATSRGMSDEICEVLGLPPPSEYVRIDQVASDDEIEKALYERKQNKRHVIPVAQTQIQKNYTGRLVGRLKNLFSSRDEAEKTIVRPPFSYYGALKIESAVVEQIAEHVARGTVQVVSVKEPKVKEENDRLVISLSLTVRTGALSFKELTGQAALRVRVAVEQLTGMEVARVDVTIAEVTFDD</sequence>
<comment type="caution">
    <text evidence="1">The sequence shown here is derived from an EMBL/GenBank/DDBJ whole genome shotgun (WGS) entry which is preliminary data.</text>
</comment>
<dbReference type="AlphaFoldDB" id="A0A6L5YE56"/>
<evidence type="ECO:0000313" key="2">
    <source>
        <dbReference type="Proteomes" id="UP000473699"/>
    </source>
</evidence>
<dbReference type="RefSeq" id="WP_320633504.1">
    <property type="nucleotide sequence ID" value="NZ_JAXDZJ010000035.1"/>
</dbReference>
<keyword evidence="2" id="KW-1185">Reference proteome</keyword>
<dbReference type="SUPFAM" id="SSF52540">
    <property type="entry name" value="P-loop containing nucleoside triphosphate hydrolases"/>
    <property type="match status" value="1"/>
</dbReference>
<gene>
    <name evidence="1" type="ORF">FYJ74_10275</name>
</gene>